<name>A0ABS9Z2I8_9HYPH</name>
<evidence type="ECO:0000256" key="1">
    <source>
        <dbReference type="SAM" id="MobiDB-lite"/>
    </source>
</evidence>
<feature type="signal peptide" evidence="2">
    <location>
        <begin position="1"/>
        <end position="15"/>
    </location>
</feature>
<reference evidence="3" key="1">
    <citation type="journal article" date="2022" name="ISME J.">
        <title>Identification of active gaseous-alkane degraders at natural gas seeps.</title>
        <authorList>
            <person name="Farhan Ul Haque M."/>
            <person name="Hernandez M."/>
            <person name="Crombie A.T."/>
            <person name="Murrell J.C."/>
        </authorList>
    </citation>
    <scope>NUCLEOTIDE SEQUENCE</scope>
    <source>
        <strain evidence="3">PC2</strain>
    </source>
</reference>
<dbReference type="Proteomes" id="UP001139104">
    <property type="component" value="Unassembled WGS sequence"/>
</dbReference>
<feature type="compositionally biased region" description="Low complexity" evidence="1">
    <location>
        <begin position="51"/>
        <end position="71"/>
    </location>
</feature>
<evidence type="ECO:0000313" key="3">
    <source>
        <dbReference type="EMBL" id="MCI4681301.1"/>
    </source>
</evidence>
<comment type="caution">
    <text evidence="3">The sequence shown here is derived from an EMBL/GenBank/DDBJ whole genome shotgun (WGS) entry which is preliminary data.</text>
</comment>
<sequence>MLVLLLVGAPAAASADSCAKFKDADAYNNCLAASGPLFHQGHFTKAPPAVGAKASPPDGAGAPSADNASNAKVWRGRRRPAASPGKHRRRHAAPRKHGRQATHGRVRIEIYPGR</sequence>
<organism evidence="3 4">
    <name type="scientific">Candidatus Rhodoblastus alkanivorans</name>
    <dbReference type="NCBI Taxonomy" id="2954117"/>
    <lineage>
        <taxon>Bacteria</taxon>
        <taxon>Pseudomonadati</taxon>
        <taxon>Pseudomonadota</taxon>
        <taxon>Alphaproteobacteria</taxon>
        <taxon>Hyphomicrobiales</taxon>
        <taxon>Rhodoblastaceae</taxon>
        <taxon>Rhodoblastus</taxon>
    </lineage>
</organism>
<evidence type="ECO:0000256" key="2">
    <source>
        <dbReference type="SAM" id="SignalP"/>
    </source>
</evidence>
<feature type="chain" id="PRO_5047489389" evidence="2">
    <location>
        <begin position="16"/>
        <end position="114"/>
    </location>
</feature>
<keyword evidence="2" id="KW-0732">Signal</keyword>
<dbReference type="EMBL" id="JAIVFP010000001">
    <property type="protein sequence ID" value="MCI4681301.1"/>
    <property type="molecule type" value="Genomic_DNA"/>
</dbReference>
<evidence type="ECO:0000313" key="4">
    <source>
        <dbReference type="Proteomes" id="UP001139104"/>
    </source>
</evidence>
<gene>
    <name evidence="3" type="ORF">K2U94_00680</name>
</gene>
<feature type="region of interest" description="Disordered" evidence="1">
    <location>
        <begin position="44"/>
        <end position="114"/>
    </location>
</feature>
<dbReference type="RefSeq" id="WP_243065373.1">
    <property type="nucleotide sequence ID" value="NZ_JAIVFK010000008.1"/>
</dbReference>
<feature type="compositionally biased region" description="Basic residues" evidence="1">
    <location>
        <begin position="74"/>
        <end position="105"/>
    </location>
</feature>
<accession>A0ABS9Z2I8</accession>
<proteinExistence type="predicted"/>
<keyword evidence="4" id="KW-1185">Reference proteome</keyword>
<protein>
    <submittedName>
        <fullName evidence="3">Uncharacterized protein</fullName>
    </submittedName>
</protein>